<dbReference type="EMBL" id="BK002887">
    <property type="protein sequence ID" value="DAA04392.1"/>
    <property type="molecule type" value="Genomic_DNA"/>
</dbReference>
<reference evidence="2" key="1">
    <citation type="journal article" date="2003" name="Genome Biol.">
        <title>An integrated gene annotation and transcriptional profiling approach towards the full gene content of the Drosophila genome.</title>
        <authorList>
            <person name="Hild M."/>
            <person name="Beckmann B."/>
            <person name="Haas S.A."/>
            <person name="Koch B."/>
            <person name="Solovyev V."/>
            <person name="Busold C."/>
            <person name="Fellenberg K."/>
            <person name="Boutros M."/>
            <person name="Vingron M."/>
            <person name="Sauer F."/>
            <person name="Hoheisel J.D."/>
            <person name="Paro R."/>
        </authorList>
    </citation>
    <scope>NUCLEOTIDE SEQUENCE</scope>
</reference>
<protein>
    <submittedName>
        <fullName evidence="2">HDC16086</fullName>
    </submittedName>
</protein>
<proteinExistence type="predicted"/>
<dbReference type="AlphaFoldDB" id="Q6IJ29"/>
<name>Q6IJ29_DROME</name>
<feature type="region of interest" description="Disordered" evidence="1">
    <location>
        <begin position="1"/>
        <end position="38"/>
    </location>
</feature>
<evidence type="ECO:0000313" key="2">
    <source>
        <dbReference type="EMBL" id="DAA04392.1"/>
    </source>
</evidence>
<accession>Q6IJ29</accession>
<evidence type="ECO:0000256" key="1">
    <source>
        <dbReference type="SAM" id="MobiDB-lite"/>
    </source>
</evidence>
<organism evidence="2">
    <name type="scientific">Drosophila melanogaster</name>
    <name type="common">Fruit fly</name>
    <dbReference type="NCBI Taxonomy" id="7227"/>
    <lineage>
        <taxon>Eukaryota</taxon>
        <taxon>Metazoa</taxon>
        <taxon>Ecdysozoa</taxon>
        <taxon>Arthropoda</taxon>
        <taxon>Hexapoda</taxon>
        <taxon>Insecta</taxon>
        <taxon>Pterygota</taxon>
        <taxon>Neoptera</taxon>
        <taxon>Endopterygota</taxon>
        <taxon>Diptera</taxon>
        <taxon>Brachycera</taxon>
        <taxon>Muscomorpha</taxon>
        <taxon>Ephydroidea</taxon>
        <taxon>Drosophilidae</taxon>
        <taxon>Drosophila</taxon>
        <taxon>Sophophora</taxon>
    </lineage>
</organism>
<feature type="compositionally biased region" description="Polar residues" evidence="1">
    <location>
        <begin position="1"/>
        <end position="10"/>
    </location>
</feature>
<gene>
    <name evidence="2" type="ORF">HDC16086</name>
</gene>
<sequence length="73" mass="7336">MSLQDGSFNSAGDVLVRGALSHSPTPHTPPPNPTYTHISQKCQATGQPAAGLMGATAAADAAADFAADVDVCR</sequence>